<keyword evidence="2" id="KW-1185">Reference proteome</keyword>
<sequence length="161" mass="16694">MNSPKSSPLPADLDARVARFGLRVAAGLTERSAAMPHDVSERLRFAREQALARAAQARAAQAAAAPSPSVVQMGSVLAFSGGPRGMGPAGGSDGRNGLWAKLISALPLLALLAGLVLMQQSQIHEQVVAAAEVDTALLSDHLPPSAFSDPGFAEYLRDSQE</sequence>
<organism evidence="1 2">
    <name type="scientific">Pelomonas caseinilytica</name>
    <dbReference type="NCBI Taxonomy" id="2906763"/>
    <lineage>
        <taxon>Bacteria</taxon>
        <taxon>Pseudomonadati</taxon>
        <taxon>Pseudomonadota</taxon>
        <taxon>Betaproteobacteria</taxon>
        <taxon>Burkholderiales</taxon>
        <taxon>Sphaerotilaceae</taxon>
        <taxon>Roseateles</taxon>
    </lineage>
</organism>
<dbReference type="InterPro" id="IPR022064">
    <property type="entry name" value="DUF3619"/>
</dbReference>
<comment type="caution">
    <text evidence="1">The sequence shown here is derived from an EMBL/GenBank/DDBJ whole genome shotgun (WGS) entry which is preliminary data.</text>
</comment>
<evidence type="ECO:0000313" key="1">
    <source>
        <dbReference type="EMBL" id="MCE4536133.1"/>
    </source>
</evidence>
<dbReference type="RefSeq" id="WP_233389129.1">
    <property type="nucleotide sequence ID" value="NZ_JAJTWT010000001.1"/>
</dbReference>
<reference evidence="1 2" key="1">
    <citation type="submission" date="2021-12" db="EMBL/GenBank/DDBJ databases">
        <title>Genome seq of p7.</title>
        <authorList>
            <person name="Seo T."/>
        </authorList>
    </citation>
    <scope>NUCLEOTIDE SEQUENCE [LARGE SCALE GENOMIC DNA]</scope>
    <source>
        <strain evidence="1 2">P7</strain>
    </source>
</reference>
<dbReference type="Pfam" id="PF12279">
    <property type="entry name" value="DUF3619"/>
    <property type="match status" value="1"/>
</dbReference>
<gene>
    <name evidence="1" type="ORF">LXT12_02540</name>
</gene>
<name>A0ABS8XB64_9BURK</name>
<accession>A0ABS8XB64</accession>
<dbReference type="Proteomes" id="UP001201463">
    <property type="component" value="Unassembled WGS sequence"/>
</dbReference>
<proteinExistence type="predicted"/>
<protein>
    <submittedName>
        <fullName evidence="1">DUF3619 family protein</fullName>
    </submittedName>
</protein>
<evidence type="ECO:0000313" key="2">
    <source>
        <dbReference type="Proteomes" id="UP001201463"/>
    </source>
</evidence>
<dbReference type="EMBL" id="JAJTWT010000001">
    <property type="protein sequence ID" value="MCE4536133.1"/>
    <property type="molecule type" value="Genomic_DNA"/>
</dbReference>